<gene>
    <name evidence="4" type="primary">flgD</name>
    <name evidence="4" type="ORF">ERS852480_00232</name>
</gene>
<evidence type="ECO:0000256" key="2">
    <source>
        <dbReference type="ARBA" id="ARBA00022795"/>
    </source>
</evidence>
<name>A0A174B7L6_9FIRM</name>
<dbReference type="AlphaFoldDB" id="A0A174B7L6"/>
<dbReference type="InterPro" id="IPR025963">
    <property type="entry name" value="FLgD_Tudor"/>
</dbReference>
<organism evidence="4 5">
    <name type="scientific">Enterocloster clostridioformis</name>
    <dbReference type="NCBI Taxonomy" id="1531"/>
    <lineage>
        <taxon>Bacteria</taxon>
        <taxon>Bacillati</taxon>
        <taxon>Bacillota</taxon>
        <taxon>Clostridia</taxon>
        <taxon>Lachnospirales</taxon>
        <taxon>Lachnospiraceae</taxon>
        <taxon>Enterocloster</taxon>
    </lineage>
</organism>
<evidence type="ECO:0000256" key="1">
    <source>
        <dbReference type="ARBA" id="ARBA00010577"/>
    </source>
</evidence>
<proteinExistence type="inferred from homology"/>
<feature type="domain" description="FlgD Tudor-like" evidence="3">
    <location>
        <begin position="88"/>
        <end position="146"/>
    </location>
</feature>
<keyword evidence="4" id="KW-0282">Flagellum</keyword>
<comment type="similarity">
    <text evidence="1">Belongs to the FlgD family.</text>
</comment>
<dbReference type="Pfam" id="PF13861">
    <property type="entry name" value="FLgD_tudor"/>
    <property type="match status" value="1"/>
</dbReference>
<reference evidence="4 5" key="1">
    <citation type="submission" date="2015-09" db="EMBL/GenBank/DDBJ databases">
        <authorList>
            <consortium name="Pathogen Informatics"/>
        </authorList>
    </citation>
    <scope>NUCLEOTIDE SEQUENCE [LARGE SCALE GENOMIC DNA]</scope>
    <source>
        <strain evidence="4 5">2789STDY5834865</strain>
    </source>
</reference>
<evidence type="ECO:0000313" key="4">
    <source>
        <dbReference type="EMBL" id="CUN96827.1"/>
    </source>
</evidence>
<dbReference type="Pfam" id="PF03963">
    <property type="entry name" value="FlgD"/>
    <property type="match status" value="1"/>
</dbReference>
<dbReference type="GO" id="GO:0044781">
    <property type="term" value="P:bacterial-type flagellum organization"/>
    <property type="evidence" value="ECO:0007669"/>
    <property type="project" value="UniProtKB-KW"/>
</dbReference>
<dbReference type="RefSeq" id="WP_081031129.1">
    <property type="nucleotide sequence ID" value="NZ_CATYWZ010000007.1"/>
</dbReference>
<keyword evidence="4" id="KW-0969">Cilium</keyword>
<sequence length="171" mass="18355">MADNSLGVSGTNNPYITQYYTASSNEKNTLTIESYFKLLAAQLKNQDMTNPMSNSEMMAQMTQMAMVQSLGTMTDAVNNSMNITTQTYAAGLVGQEITVAVTKENEYGQPVAVGVKYGIVESVSLVGGNPTIRLADDGTDYSLSYIVGMGKIDNPFGGTDKGEEEKVQFLA</sequence>
<accession>A0A174B7L6</accession>
<dbReference type="Proteomes" id="UP000095512">
    <property type="component" value="Unassembled WGS sequence"/>
</dbReference>
<protein>
    <submittedName>
        <fullName evidence="4">Flagellar hook capping protein</fullName>
    </submittedName>
</protein>
<keyword evidence="4" id="KW-0966">Cell projection</keyword>
<evidence type="ECO:0000313" key="5">
    <source>
        <dbReference type="Proteomes" id="UP000095512"/>
    </source>
</evidence>
<keyword evidence="2" id="KW-1005">Bacterial flagellum biogenesis</keyword>
<dbReference type="InterPro" id="IPR005648">
    <property type="entry name" value="FlgD"/>
</dbReference>
<evidence type="ECO:0000259" key="3">
    <source>
        <dbReference type="Pfam" id="PF13861"/>
    </source>
</evidence>
<dbReference type="EMBL" id="CZAB01000001">
    <property type="protein sequence ID" value="CUN96827.1"/>
    <property type="molecule type" value="Genomic_DNA"/>
</dbReference>